<dbReference type="Gene3D" id="3.30.450.20">
    <property type="entry name" value="PAS domain"/>
    <property type="match status" value="1"/>
</dbReference>
<sequence>MSDYQNMDALIPLQVGALTVEQIAAIFTHLPVDITFVDEGNDVRFYSGGKSRVFERTPDIIGRNVLNCHSPDSVQIVFKILEDFRARTRDTAEFWIQTKPGDNENRFIHIRYYAVRDPGGKFLGTLEVTQDVTEIQKLTGERKLLDEVK</sequence>
<dbReference type="Pfam" id="PF13596">
    <property type="entry name" value="PAS_10"/>
    <property type="match status" value="1"/>
</dbReference>
<dbReference type="PATRIC" id="fig|229920.5.peg.2423"/>
<dbReference type="InterPro" id="IPR035965">
    <property type="entry name" value="PAS-like_dom_sf"/>
</dbReference>
<reference evidence="1 2" key="1">
    <citation type="submission" date="2015-07" db="EMBL/GenBank/DDBJ databases">
        <title>Genome sequence of Leptolinea tardivitalis DSM 16556.</title>
        <authorList>
            <person name="Hemp J."/>
            <person name="Ward L.M."/>
            <person name="Pace L.A."/>
            <person name="Fischer W.W."/>
        </authorList>
    </citation>
    <scope>NUCLEOTIDE SEQUENCE [LARGE SCALE GENOMIC DNA]</scope>
    <source>
        <strain evidence="1 2">YMTK-2</strain>
    </source>
</reference>
<keyword evidence="2" id="KW-1185">Reference proteome</keyword>
<dbReference type="OrthoDB" id="9769774at2"/>
<dbReference type="AlphaFoldDB" id="A0A0P6XN14"/>
<organism evidence="1 2">
    <name type="scientific">Leptolinea tardivitalis</name>
    <dbReference type="NCBI Taxonomy" id="229920"/>
    <lineage>
        <taxon>Bacteria</taxon>
        <taxon>Bacillati</taxon>
        <taxon>Chloroflexota</taxon>
        <taxon>Anaerolineae</taxon>
        <taxon>Anaerolineales</taxon>
        <taxon>Anaerolineaceae</taxon>
        <taxon>Leptolinea</taxon>
    </lineage>
</organism>
<gene>
    <name evidence="1" type="ORF">ADM99_03905</name>
</gene>
<evidence type="ECO:0000313" key="2">
    <source>
        <dbReference type="Proteomes" id="UP000050430"/>
    </source>
</evidence>
<proteinExistence type="predicted"/>
<dbReference type="SUPFAM" id="SSF55785">
    <property type="entry name" value="PYP-like sensor domain (PAS domain)"/>
    <property type="match status" value="1"/>
</dbReference>
<comment type="caution">
    <text evidence="1">The sequence shown here is derived from an EMBL/GenBank/DDBJ whole genome shotgun (WGS) entry which is preliminary data.</text>
</comment>
<dbReference type="EMBL" id="LGCK01000006">
    <property type="protein sequence ID" value="KPL73364.1"/>
    <property type="molecule type" value="Genomic_DNA"/>
</dbReference>
<evidence type="ECO:0000313" key="1">
    <source>
        <dbReference type="EMBL" id="KPL73364.1"/>
    </source>
</evidence>
<protein>
    <recommendedName>
        <fullName evidence="3">PAC domain-containing protein</fullName>
    </recommendedName>
</protein>
<name>A0A0P6XN14_9CHLR</name>
<evidence type="ECO:0008006" key="3">
    <source>
        <dbReference type="Google" id="ProtNLM"/>
    </source>
</evidence>
<dbReference type="Proteomes" id="UP000050430">
    <property type="component" value="Unassembled WGS sequence"/>
</dbReference>
<accession>A0A0P6XN14</accession>
<dbReference type="RefSeq" id="WP_062421783.1">
    <property type="nucleotide sequence ID" value="NZ_BBYA01000009.1"/>
</dbReference>
<dbReference type="STRING" id="229920.ADM99_03905"/>